<comment type="caution">
    <text evidence="1">The sequence shown here is derived from an EMBL/GenBank/DDBJ whole genome shotgun (WGS) entry which is preliminary data.</text>
</comment>
<reference evidence="1" key="1">
    <citation type="submission" date="2021-01" db="EMBL/GenBank/DDBJ databases">
        <authorList>
            <consortium name="Genoscope - CEA"/>
            <person name="William W."/>
        </authorList>
    </citation>
    <scope>NUCLEOTIDE SEQUENCE</scope>
</reference>
<evidence type="ECO:0000313" key="2">
    <source>
        <dbReference type="Proteomes" id="UP000683925"/>
    </source>
</evidence>
<accession>A0A8S1SFC1</accession>
<dbReference type="Proteomes" id="UP000683925">
    <property type="component" value="Unassembled WGS sequence"/>
</dbReference>
<evidence type="ECO:0000313" key="1">
    <source>
        <dbReference type="EMBL" id="CAD8137979.1"/>
    </source>
</evidence>
<organism evidence="1 2">
    <name type="scientific">Paramecium octaurelia</name>
    <dbReference type="NCBI Taxonomy" id="43137"/>
    <lineage>
        <taxon>Eukaryota</taxon>
        <taxon>Sar</taxon>
        <taxon>Alveolata</taxon>
        <taxon>Ciliophora</taxon>
        <taxon>Intramacronucleata</taxon>
        <taxon>Oligohymenophorea</taxon>
        <taxon>Peniculida</taxon>
        <taxon>Parameciidae</taxon>
        <taxon>Paramecium</taxon>
    </lineage>
</organism>
<keyword evidence="2" id="KW-1185">Reference proteome</keyword>
<name>A0A8S1SFC1_PAROT</name>
<dbReference type="OrthoDB" id="308051at2759"/>
<proteinExistence type="predicted"/>
<gene>
    <name evidence="1" type="ORF">POCTA_138.1.T0090123</name>
</gene>
<dbReference type="EMBL" id="CAJJDP010000008">
    <property type="protein sequence ID" value="CAD8137979.1"/>
    <property type="molecule type" value="Genomic_DNA"/>
</dbReference>
<sequence length="236" mass="28299">MIKLCQNLKNYFSSSFFPYNPKGYQNIQQYIQHHQTIKIKLTEFDVSKDQFIFAYNNFIDSILEDDFNIYAQQVCDKKLADEFIEGVSRIKREQLKIEKMVNPEIQEEIYFSDMNFFVNVDRGISLYDHSEVETVGKFPKFTQLHSEKNELLNCFSFGAFIKSKFALKISDIEYEPENFHYVRFMVLKDQEELKSLFKTIKSLLVYNEKEIYLGDNPSWKIIDVDRNMEKKYPQYF</sequence>
<dbReference type="AlphaFoldDB" id="A0A8S1SFC1"/>
<protein>
    <submittedName>
        <fullName evidence="1">Uncharacterized protein</fullName>
    </submittedName>
</protein>